<organism evidence="1 2">
    <name type="scientific">Lecanicillium saksenae</name>
    <dbReference type="NCBI Taxonomy" id="468837"/>
    <lineage>
        <taxon>Eukaryota</taxon>
        <taxon>Fungi</taxon>
        <taxon>Dikarya</taxon>
        <taxon>Ascomycota</taxon>
        <taxon>Pezizomycotina</taxon>
        <taxon>Sordariomycetes</taxon>
        <taxon>Hypocreomycetidae</taxon>
        <taxon>Hypocreales</taxon>
        <taxon>Cordycipitaceae</taxon>
        <taxon>Lecanicillium</taxon>
    </lineage>
</organism>
<accession>A0ACC1R1L6</accession>
<keyword evidence="2" id="KW-1185">Reference proteome</keyword>
<comment type="caution">
    <text evidence="1">The sequence shown here is derived from an EMBL/GenBank/DDBJ whole genome shotgun (WGS) entry which is preliminary data.</text>
</comment>
<evidence type="ECO:0000313" key="1">
    <source>
        <dbReference type="EMBL" id="KAJ3495462.1"/>
    </source>
</evidence>
<sequence>MPGLGKFRRLSPSRDFRHRRAGRHAKLVLTSFFILCLIFFYTNSIHRKGEILSRKQQSTEPTTLTNPHLETIRDDIKLKERAAPTPTPVPAAKIKDEDFEVALRRLEDMLPGEMETRWMLNKIQGTGAEKLREIGLRAREYKKFFQAWENLHLVEDGPDATFLQYDMVQHIRRYFSAHSDDMPSTAVDRTIHTYEKFRAFMTKFGQLMAAWTGPYFADHMALHLSFKHGGRGVVVTAGNSQVPHLKTLIHSLRDVGCNLPIEVMYLDDSDMDVDLQAELDALDGVLVREIAPMVDDQGWKLAGWALKPFAILFSSFREAIFIDADSLFFQNPETLFEDEDYQMTGALFFKDRTLWPEWKRDWLKDLLPRPISAKVLASRYWRGESGHQQESGVVVIDKWRHFVAMLMVCRMNGPERNGNKEQGTVGVYDMVYGDKETFWLGWELVGDTDYAFHRGGVAVMGNAESSPAKEEIKFPEKKNEDDVESEINMQELKRAVEASAEEKEKEETEQKETKSAAKDGMTAPMVYTICAPQLLHLAKDGRPLWFNGGLLDNKFAEKKDRILGNFSEYVAEPAVVTPATWQLLGGNKACLTGEIGVKYVLTASEKSKVDMMIGHAKKYY</sequence>
<dbReference type="EMBL" id="JANAKD010000278">
    <property type="protein sequence ID" value="KAJ3495462.1"/>
    <property type="molecule type" value="Genomic_DNA"/>
</dbReference>
<evidence type="ECO:0000313" key="2">
    <source>
        <dbReference type="Proteomes" id="UP001148737"/>
    </source>
</evidence>
<name>A0ACC1R1L6_9HYPO</name>
<dbReference type="Proteomes" id="UP001148737">
    <property type="component" value="Unassembled WGS sequence"/>
</dbReference>
<protein>
    <submittedName>
        <fullName evidence="1">Uncharacterized protein</fullName>
    </submittedName>
</protein>
<proteinExistence type="predicted"/>
<reference evidence="1" key="1">
    <citation type="submission" date="2022-07" db="EMBL/GenBank/DDBJ databases">
        <title>Genome Sequence of Lecanicillium saksenae.</title>
        <authorList>
            <person name="Buettner E."/>
        </authorList>
    </citation>
    <scope>NUCLEOTIDE SEQUENCE</scope>
    <source>
        <strain evidence="1">VT-O1</strain>
    </source>
</reference>
<gene>
    <name evidence="1" type="ORF">NLG97_g3382</name>
</gene>